<dbReference type="RefSeq" id="WP_258844080.1">
    <property type="nucleotide sequence ID" value="NZ_JANUGX010000003.1"/>
</dbReference>
<keyword evidence="12" id="KW-1185">Reference proteome</keyword>
<keyword evidence="6 8" id="KW-1133">Transmembrane helix</keyword>
<evidence type="ECO:0000256" key="2">
    <source>
        <dbReference type="ARBA" id="ARBA00022475"/>
    </source>
</evidence>
<dbReference type="PANTHER" id="PTHR30443">
    <property type="entry name" value="INNER MEMBRANE PROTEIN"/>
    <property type="match status" value="1"/>
</dbReference>
<accession>A0ABT2A244</accession>
<reference evidence="11 12" key="1">
    <citation type="submission" date="2022-08" db="EMBL/GenBank/DDBJ databases">
        <title>Reclassification of Massilia species as members of the genera Telluria, Duganella, Pseudoduganella, Mokoshia gen. nov. and Zemynaea gen. nov. using orthogonal and non-orthogonal genome-based approaches.</title>
        <authorList>
            <person name="Bowman J.P."/>
        </authorList>
    </citation>
    <scope>NUCLEOTIDE SEQUENCE [LARGE SCALE GENOMIC DNA]</scope>
    <source>
        <strain evidence="11 12">LMG 28164</strain>
    </source>
</reference>
<dbReference type="Gene3D" id="3.40.720.10">
    <property type="entry name" value="Alkaline Phosphatase, subunit A"/>
    <property type="match status" value="1"/>
</dbReference>
<dbReference type="Proteomes" id="UP001205560">
    <property type="component" value="Unassembled WGS sequence"/>
</dbReference>
<keyword evidence="3" id="KW-0997">Cell inner membrane</keyword>
<name>A0ABT2A244_9BURK</name>
<feature type="transmembrane region" description="Helical" evidence="8">
    <location>
        <begin position="134"/>
        <end position="151"/>
    </location>
</feature>
<dbReference type="InterPro" id="IPR058130">
    <property type="entry name" value="PEA_transf_C"/>
</dbReference>
<sequence length="544" mass="60439">MRKTLLSNLFPKGSNGREIGAGWFILLFSLFNTAVFQWPLYVLAMSTRTSQDWSTVLAIGTLFVFQLTISTIVLGMFALVSIRLLKTVCALFTVGNAIALYFIVQYNVVIDATMVGNIVNTNAKEASELAHPKLLLYVVLLGLVPAVLILRQRVAPSSRVRRGAVLVVSLMLGSSWLYANAQSWLWIDKNAKAFGGLILPWSYVVNTVRYYKSEAERHRVAEPLPPITGNRPGGMVFVLVIGEAARAQDFSLYGYGRDTNRRLKQDSVTAYPGAHSCATYTTASLRCMLSHKGGNGLSGNDEPLPTYLYRHGIEVVWRTNNFGEPPLKVSRYDTADEIRKSCRQDCANLDYDEVLLHGLDRILRNGKPETKTLIVLHQGGSHGPQYAKKYPPGFERFKPTCQSVELQKCSSSELVNAYDNTIVYTDDVLHRVIELLKSVKDRPSAMLYMSDHGESLGEGGLYLHGLPMALAPEVQFSVPLLVWTSDEFARRGGRAKNPSSLRRRPSHDLIFHSVMGAMGLRSAIYAPDEDLFQFTPSTPAPSLR</sequence>
<dbReference type="InterPro" id="IPR017850">
    <property type="entry name" value="Alkaline_phosphatase_core_sf"/>
</dbReference>
<dbReference type="PANTHER" id="PTHR30443:SF0">
    <property type="entry name" value="PHOSPHOETHANOLAMINE TRANSFERASE EPTA"/>
    <property type="match status" value="1"/>
</dbReference>
<comment type="subcellular location">
    <subcellularLocation>
        <location evidence="1">Cell inner membrane</location>
        <topology evidence="1">Multi-pass membrane protein</topology>
    </subcellularLocation>
</comment>
<organism evidence="11 12">
    <name type="scientific">Massilia norwichensis</name>
    <dbReference type="NCBI Taxonomy" id="1442366"/>
    <lineage>
        <taxon>Bacteria</taxon>
        <taxon>Pseudomonadati</taxon>
        <taxon>Pseudomonadota</taxon>
        <taxon>Betaproteobacteria</taxon>
        <taxon>Burkholderiales</taxon>
        <taxon>Oxalobacteraceae</taxon>
        <taxon>Telluria group</taxon>
        <taxon>Massilia</taxon>
    </lineage>
</organism>
<evidence type="ECO:0000256" key="1">
    <source>
        <dbReference type="ARBA" id="ARBA00004429"/>
    </source>
</evidence>
<proteinExistence type="predicted"/>
<feature type="domain" description="Phosphoethanolamine transferase N-terminal" evidence="10">
    <location>
        <begin position="75"/>
        <end position="214"/>
    </location>
</feature>
<dbReference type="EMBL" id="JANUGX010000003">
    <property type="protein sequence ID" value="MCS0588264.1"/>
    <property type="molecule type" value="Genomic_DNA"/>
</dbReference>
<gene>
    <name evidence="11" type="primary">eptA</name>
    <name evidence="11" type="ORF">NX782_03495</name>
</gene>
<dbReference type="Pfam" id="PF08019">
    <property type="entry name" value="EptA_B_N"/>
    <property type="match status" value="1"/>
</dbReference>
<evidence type="ECO:0000259" key="9">
    <source>
        <dbReference type="Pfam" id="PF00884"/>
    </source>
</evidence>
<protein>
    <submittedName>
        <fullName evidence="11">Phosphoethanolamine--lipid A transferase EptA</fullName>
    </submittedName>
</protein>
<dbReference type="InterPro" id="IPR000917">
    <property type="entry name" value="Sulfatase_N"/>
</dbReference>
<feature type="transmembrane region" description="Helical" evidence="8">
    <location>
        <begin position="84"/>
        <end position="104"/>
    </location>
</feature>
<keyword evidence="5 8" id="KW-0812">Transmembrane</keyword>
<evidence type="ECO:0000313" key="11">
    <source>
        <dbReference type="EMBL" id="MCS0588264.1"/>
    </source>
</evidence>
<dbReference type="SUPFAM" id="SSF53649">
    <property type="entry name" value="Alkaline phosphatase-like"/>
    <property type="match status" value="1"/>
</dbReference>
<feature type="transmembrane region" description="Helical" evidence="8">
    <location>
        <begin position="53"/>
        <end position="77"/>
    </location>
</feature>
<feature type="transmembrane region" description="Helical" evidence="8">
    <location>
        <begin position="163"/>
        <end position="181"/>
    </location>
</feature>
<feature type="transmembrane region" description="Helical" evidence="8">
    <location>
        <begin position="21"/>
        <end position="41"/>
    </location>
</feature>
<dbReference type="InterPro" id="IPR012549">
    <property type="entry name" value="EptA-like_N"/>
</dbReference>
<evidence type="ECO:0000256" key="5">
    <source>
        <dbReference type="ARBA" id="ARBA00022692"/>
    </source>
</evidence>
<keyword evidence="4 11" id="KW-0808">Transferase</keyword>
<evidence type="ECO:0000259" key="10">
    <source>
        <dbReference type="Pfam" id="PF08019"/>
    </source>
</evidence>
<dbReference type="CDD" id="cd16017">
    <property type="entry name" value="LptA"/>
    <property type="match status" value="1"/>
</dbReference>
<evidence type="ECO:0000313" key="12">
    <source>
        <dbReference type="Proteomes" id="UP001205560"/>
    </source>
</evidence>
<dbReference type="Pfam" id="PF00884">
    <property type="entry name" value="Sulfatase"/>
    <property type="match status" value="1"/>
</dbReference>
<evidence type="ECO:0000256" key="4">
    <source>
        <dbReference type="ARBA" id="ARBA00022679"/>
    </source>
</evidence>
<keyword evidence="2" id="KW-1003">Cell membrane</keyword>
<evidence type="ECO:0000256" key="8">
    <source>
        <dbReference type="SAM" id="Phobius"/>
    </source>
</evidence>
<feature type="domain" description="Sulfatase N-terminal" evidence="9">
    <location>
        <begin position="237"/>
        <end position="519"/>
    </location>
</feature>
<keyword evidence="7 8" id="KW-0472">Membrane</keyword>
<comment type="caution">
    <text evidence="11">The sequence shown here is derived from an EMBL/GenBank/DDBJ whole genome shotgun (WGS) entry which is preliminary data.</text>
</comment>
<evidence type="ECO:0000256" key="3">
    <source>
        <dbReference type="ARBA" id="ARBA00022519"/>
    </source>
</evidence>
<evidence type="ECO:0000256" key="7">
    <source>
        <dbReference type="ARBA" id="ARBA00023136"/>
    </source>
</evidence>
<dbReference type="GO" id="GO:0016740">
    <property type="term" value="F:transferase activity"/>
    <property type="evidence" value="ECO:0007669"/>
    <property type="project" value="UniProtKB-KW"/>
</dbReference>
<dbReference type="NCBIfam" id="NF007160">
    <property type="entry name" value="PRK09598.1"/>
    <property type="match status" value="1"/>
</dbReference>
<evidence type="ECO:0000256" key="6">
    <source>
        <dbReference type="ARBA" id="ARBA00022989"/>
    </source>
</evidence>
<dbReference type="InterPro" id="IPR040423">
    <property type="entry name" value="PEA_transferase"/>
</dbReference>